<organism evidence="21 22">
    <name type="scientific">Bacillus thuringiensis</name>
    <dbReference type="NCBI Taxonomy" id="1428"/>
    <lineage>
        <taxon>Bacteria</taxon>
        <taxon>Bacillati</taxon>
        <taxon>Bacillota</taxon>
        <taxon>Bacilli</taxon>
        <taxon>Bacillales</taxon>
        <taxon>Bacillaceae</taxon>
        <taxon>Bacillus</taxon>
        <taxon>Bacillus cereus group</taxon>
    </lineage>
</organism>
<accession>A0A9X7B5L1</accession>
<dbReference type="Pfam" id="PF04715">
    <property type="entry name" value="Anth_synt_I_N"/>
    <property type="match status" value="1"/>
</dbReference>
<keyword evidence="13 18" id="KW-0456">Lyase</keyword>
<dbReference type="FunFam" id="3.60.120.10:FF:000004">
    <property type="entry name" value="Aminodeoxychorismate synthase, component I"/>
    <property type="match status" value="1"/>
</dbReference>
<dbReference type="RefSeq" id="WP_064531864.1">
    <property type="nucleotide sequence ID" value="NZ_NVCU01000008.1"/>
</dbReference>
<dbReference type="AlphaFoldDB" id="A0A9X7B5L1"/>
<comment type="cofactor">
    <cofactor evidence="2 18">
        <name>Mg(2+)</name>
        <dbReference type="ChEBI" id="CHEBI:18420"/>
    </cofactor>
</comment>
<dbReference type="SUPFAM" id="SSF56322">
    <property type="entry name" value="ADC synthase"/>
    <property type="match status" value="1"/>
</dbReference>
<feature type="domain" description="Chorismate-utilising enzyme C-terminal" evidence="19">
    <location>
        <begin position="197"/>
        <end position="449"/>
    </location>
</feature>
<keyword evidence="18" id="KW-0479">Metal-binding</keyword>
<dbReference type="GO" id="GO:0046820">
    <property type="term" value="F:4-amino-4-deoxychorismate synthase activity"/>
    <property type="evidence" value="ECO:0007669"/>
    <property type="project" value="UniProtKB-EC"/>
</dbReference>
<sequence length="465" mass="53258">MQRRKSLALSIPYQLDFFKQYKFLSQDKPQHILLESGRGGRYNIVGLNPVAVIQGKGEKLHISESGKETIKRGNPLDLMQEYMEKWKTDYNPQYPPFQGGAIGYFSYDCIRYIEKLPSLAEDDLNIPDIYFLLFDDVFVYDQKEKLLWIITHYVDKHAEAEERLNEWKDLWVAEVPEVTMPFERPKKKNEAVAFTETGFMKAVECIQEYIGAGDVFQVNLSTRQERTLQTHPLEIYTSLREINPSPYMGYLELGDFQIVSGSPELLIKKQGTEVSTRPIAGTRSRGADEQEDEELARELIENEKERAEHVMLVDLERNDLGRVCKYGTVEVDEFMVIEKYSHVMHIVSNVRGEVEEDKDAFDLVKAVFPGGTITGAPKIRTMEIIEELEPVRRGIYTGSIGWIGYSGDTELNIVIRTLLAKDGKAHVQAGAGIVIDSNPENEYKESLKKAIALWRAKERSEETVR</sequence>
<dbReference type="NCBIfam" id="TIGR00564">
    <property type="entry name" value="trpE_most"/>
    <property type="match status" value="1"/>
</dbReference>
<dbReference type="EMBL" id="NVCU01000008">
    <property type="protein sequence ID" value="PFU03284.1"/>
    <property type="molecule type" value="Genomic_DNA"/>
</dbReference>
<dbReference type="PANTHER" id="PTHR11236:SF41">
    <property type="entry name" value="AMINODEOXYCHORISMATE SYNTHASE COMPONENT 1"/>
    <property type="match status" value="1"/>
</dbReference>
<evidence type="ECO:0000256" key="7">
    <source>
        <dbReference type="ARBA" id="ARBA00022605"/>
    </source>
</evidence>
<evidence type="ECO:0000259" key="20">
    <source>
        <dbReference type="Pfam" id="PF04715"/>
    </source>
</evidence>
<dbReference type="InterPro" id="IPR006805">
    <property type="entry name" value="Anth_synth_I_N"/>
</dbReference>
<comment type="catalytic activity">
    <reaction evidence="1">
        <text>chorismate + L-glutamine = 4-amino-4-deoxychorismate + L-glutamate</text>
        <dbReference type="Rhea" id="RHEA:11672"/>
        <dbReference type="ChEBI" id="CHEBI:29748"/>
        <dbReference type="ChEBI" id="CHEBI:29985"/>
        <dbReference type="ChEBI" id="CHEBI:58359"/>
        <dbReference type="ChEBI" id="CHEBI:58406"/>
        <dbReference type="EC" id="2.6.1.85"/>
    </reaction>
</comment>
<keyword evidence="11" id="KW-0289">Folate biosynthesis</keyword>
<evidence type="ECO:0000256" key="6">
    <source>
        <dbReference type="ARBA" id="ARBA00011575"/>
    </source>
</evidence>
<keyword evidence="7 18" id="KW-0028">Amino-acid biosynthesis</keyword>
<comment type="similarity">
    <text evidence="5 18">Belongs to the anthranilate synthase component I family.</text>
</comment>
<dbReference type="Pfam" id="PF00425">
    <property type="entry name" value="Chorismate_bind"/>
    <property type="match status" value="1"/>
</dbReference>
<dbReference type="PANTHER" id="PTHR11236">
    <property type="entry name" value="AMINOBENZOATE/ANTHRANILATE SYNTHASE"/>
    <property type="match status" value="1"/>
</dbReference>
<keyword evidence="10 18" id="KW-0460">Magnesium</keyword>
<dbReference type="InterPro" id="IPR005801">
    <property type="entry name" value="ADC_synthase"/>
</dbReference>
<dbReference type="InterPro" id="IPR005256">
    <property type="entry name" value="Anth_synth_I_PabB"/>
</dbReference>
<evidence type="ECO:0000256" key="14">
    <source>
        <dbReference type="ARBA" id="ARBA00025634"/>
    </source>
</evidence>
<evidence type="ECO:0000256" key="1">
    <source>
        <dbReference type="ARBA" id="ARBA00001000"/>
    </source>
</evidence>
<dbReference type="GO" id="GO:0000162">
    <property type="term" value="P:L-tryptophan biosynthetic process"/>
    <property type="evidence" value="ECO:0007669"/>
    <property type="project" value="UniProtKB-KW"/>
</dbReference>
<evidence type="ECO:0000259" key="19">
    <source>
        <dbReference type="Pfam" id="PF00425"/>
    </source>
</evidence>
<evidence type="ECO:0000256" key="9">
    <source>
        <dbReference type="ARBA" id="ARBA00022822"/>
    </source>
</evidence>
<dbReference type="EC" id="4.1.3.27" evidence="18"/>
<evidence type="ECO:0000256" key="17">
    <source>
        <dbReference type="ARBA" id="ARBA00062013"/>
    </source>
</evidence>
<comment type="pathway">
    <text evidence="3 18">Amino-acid biosynthesis; L-tryptophan biosynthesis; L-tryptophan from chorismate: step 1/5.</text>
</comment>
<keyword evidence="12 18" id="KW-0057">Aromatic amino acid biosynthesis</keyword>
<dbReference type="GO" id="GO:0046656">
    <property type="term" value="P:folic acid biosynthetic process"/>
    <property type="evidence" value="ECO:0007669"/>
    <property type="project" value="UniProtKB-KW"/>
</dbReference>
<dbReference type="InterPro" id="IPR015890">
    <property type="entry name" value="Chorismate_C"/>
</dbReference>
<comment type="caution">
    <text evidence="21">The sequence shown here is derived from an EMBL/GenBank/DDBJ whole genome shotgun (WGS) entry which is preliminary data.</text>
</comment>
<evidence type="ECO:0000256" key="3">
    <source>
        <dbReference type="ARBA" id="ARBA00004873"/>
    </source>
</evidence>
<evidence type="ECO:0000256" key="16">
    <source>
        <dbReference type="ARBA" id="ARBA00057998"/>
    </source>
</evidence>
<evidence type="ECO:0000313" key="22">
    <source>
        <dbReference type="Proteomes" id="UP000225910"/>
    </source>
</evidence>
<comment type="function">
    <text evidence="14 18">Part of a heterotetrameric complex that catalyzes the two-step biosynthesis of anthranilate, an intermediate in the biosynthesis of L-tryptophan. In the first step, the glutamine-binding beta subunit (TrpG) of anthranilate synthase (AS) provides the glutamine amidotransferase activity which generates ammonia as a substrate that, along with chorismate, is used in the second step, catalyzed by the large alpha subunit of AS (TrpE) to produce anthranilate. In the absence of TrpG, TrpE can synthesize anthranilate directly from chorismate and high concentrations of ammonia.</text>
</comment>
<evidence type="ECO:0000256" key="5">
    <source>
        <dbReference type="ARBA" id="ARBA00009562"/>
    </source>
</evidence>
<dbReference type="InterPro" id="IPR019999">
    <property type="entry name" value="Anth_synth_I-like"/>
</dbReference>
<evidence type="ECO:0000256" key="11">
    <source>
        <dbReference type="ARBA" id="ARBA00022909"/>
    </source>
</evidence>
<dbReference type="GO" id="GO:0046872">
    <property type="term" value="F:metal ion binding"/>
    <property type="evidence" value="ECO:0007669"/>
    <property type="project" value="UniProtKB-KW"/>
</dbReference>
<evidence type="ECO:0000256" key="2">
    <source>
        <dbReference type="ARBA" id="ARBA00001946"/>
    </source>
</evidence>
<evidence type="ECO:0000256" key="10">
    <source>
        <dbReference type="ARBA" id="ARBA00022842"/>
    </source>
</evidence>
<dbReference type="PRINTS" id="PR00095">
    <property type="entry name" value="ANTSNTHASEI"/>
</dbReference>
<reference evidence="21 22" key="1">
    <citation type="submission" date="2017-09" db="EMBL/GenBank/DDBJ databases">
        <title>Large-scale bioinformatics analysis of Bacillus genomes uncovers conserved roles of natural products in bacterial physiology.</title>
        <authorList>
            <consortium name="Agbiome Team Llc"/>
            <person name="Bleich R.M."/>
            <person name="Grubbs K.J."/>
            <person name="Santa Maria K.C."/>
            <person name="Allen S.E."/>
            <person name="Farag S."/>
            <person name="Shank E.A."/>
            <person name="Bowers A."/>
        </authorList>
    </citation>
    <scope>NUCLEOTIDE SEQUENCE [LARGE SCALE GENOMIC DNA]</scope>
    <source>
        <strain evidence="21 22">AFS064137</strain>
    </source>
</reference>
<comment type="function">
    <text evidence="16">Part of a heterodimeric complex that catalyzes the two-step biosynthesis of 4-amino-4-deoxychorismate (ADC), a precursor of p-aminobenzoate (PABA) and tetrahydrofolate. In the first step, a glutamine amidotransferase (PabA) generates ammonia as a substrate that, along with chorismate, is used in the second step, catalyzed by aminodeoxychorismate synthase (PabB) to produce ADC.</text>
</comment>
<comment type="subunit">
    <text evidence="17">Monomer. Heterodimer consisting of two non-identical subunits: a glutamine amidotransferase subunit (PabA) and a aminodeoxychorismate synthase subunit (PabB).</text>
</comment>
<comment type="pathway">
    <text evidence="4">Cofactor biosynthesis; tetrahydrofolate biosynthesis; 4-aminobenzoate from chorismate: step 1/2.</text>
</comment>
<evidence type="ECO:0000256" key="15">
    <source>
        <dbReference type="ARBA" id="ARBA00047683"/>
    </source>
</evidence>
<proteinExistence type="inferred from homology"/>
<dbReference type="GO" id="GO:0004049">
    <property type="term" value="F:anthranilate synthase activity"/>
    <property type="evidence" value="ECO:0007669"/>
    <property type="project" value="UniProtKB-EC"/>
</dbReference>
<evidence type="ECO:0000256" key="18">
    <source>
        <dbReference type="RuleBase" id="RU364045"/>
    </source>
</evidence>
<evidence type="ECO:0000256" key="8">
    <source>
        <dbReference type="ARBA" id="ARBA00022679"/>
    </source>
</evidence>
<evidence type="ECO:0000313" key="21">
    <source>
        <dbReference type="EMBL" id="PFU03284.1"/>
    </source>
</evidence>
<keyword evidence="8" id="KW-0808">Transferase</keyword>
<dbReference type="GO" id="GO:0046654">
    <property type="term" value="P:tetrahydrofolate biosynthetic process"/>
    <property type="evidence" value="ECO:0007669"/>
    <property type="project" value="UniProtKB-ARBA"/>
</dbReference>
<dbReference type="Proteomes" id="UP000225910">
    <property type="component" value="Unassembled WGS sequence"/>
</dbReference>
<dbReference type="Gene3D" id="3.60.120.10">
    <property type="entry name" value="Anthranilate synthase"/>
    <property type="match status" value="1"/>
</dbReference>
<keyword evidence="9 18" id="KW-0822">Tryptophan biosynthesis</keyword>
<evidence type="ECO:0000256" key="12">
    <source>
        <dbReference type="ARBA" id="ARBA00023141"/>
    </source>
</evidence>
<gene>
    <name evidence="18 21" type="primary">trpE</name>
    <name evidence="21" type="ORF">COK81_00525</name>
</gene>
<protein>
    <recommendedName>
        <fullName evidence="18">Anthranilate synthase component 1</fullName>
        <ecNumber evidence="18">4.1.3.27</ecNumber>
    </recommendedName>
</protein>
<comment type="subunit">
    <text evidence="6 18">Heterotetramer consisting of two non-identical subunits: a beta subunit (TrpG) and a large alpha subunit (TrpE).</text>
</comment>
<comment type="catalytic activity">
    <reaction evidence="15 18">
        <text>chorismate + L-glutamine = anthranilate + pyruvate + L-glutamate + H(+)</text>
        <dbReference type="Rhea" id="RHEA:21732"/>
        <dbReference type="ChEBI" id="CHEBI:15361"/>
        <dbReference type="ChEBI" id="CHEBI:15378"/>
        <dbReference type="ChEBI" id="CHEBI:16567"/>
        <dbReference type="ChEBI" id="CHEBI:29748"/>
        <dbReference type="ChEBI" id="CHEBI:29985"/>
        <dbReference type="ChEBI" id="CHEBI:58359"/>
        <dbReference type="EC" id="4.1.3.27"/>
    </reaction>
</comment>
<feature type="domain" description="Anthranilate synthase component I N-terminal" evidence="20">
    <location>
        <begin position="24"/>
        <end position="148"/>
    </location>
</feature>
<evidence type="ECO:0000256" key="4">
    <source>
        <dbReference type="ARBA" id="ARBA00005009"/>
    </source>
</evidence>
<name>A0A9X7B5L1_BACTU</name>
<evidence type="ECO:0000256" key="13">
    <source>
        <dbReference type="ARBA" id="ARBA00023239"/>
    </source>
</evidence>